<dbReference type="InterPro" id="IPR028116">
    <property type="entry name" value="Cis-CaaD-like"/>
</dbReference>
<dbReference type="AlphaFoldDB" id="A0A0G4PUP6"/>
<proteinExistence type="predicted"/>
<name>A0A0G4PUP6_PENC3</name>
<dbReference type="InterPro" id="IPR014347">
    <property type="entry name" value="Tautomerase/MIF_sf"/>
</dbReference>
<accession>A0A0G4PUP6</accession>
<feature type="domain" description="Tautomerase cis-CaaD-like" evidence="1">
    <location>
        <begin position="16"/>
        <end position="147"/>
    </location>
</feature>
<sequence>MIFNVVYKNEHDLINDIKHSPNTITALEKEQLAKSITKLYVSYGLPAFYVQVRFTEDTPGTAFVGGETHPNFVALTIYHIARAFKSDESKQRFLADVDAILNPVFESKGMDWEYWITEVSRDLWKLNGLVPPPTGSEGEKKWAELNKAVKL</sequence>
<dbReference type="SUPFAM" id="SSF55331">
    <property type="entry name" value="Tautomerase/MIF"/>
    <property type="match status" value="1"/>
</dbReference>
<evidence type="ECO:0000313" key="3">
    <source>
        <dbReference type="Proteomes" id="UP000053732"/>
    </source>
</evidence>
<organism evidence="2 3">
    <name type="scientific">Penicillium camemberti (strain FM 013)</name>
    <dbReference type="NCBI Taxonomy" id="1429867"/>
    <lineage>
        <taxon>Eukaryota</taxon>
        <taxon>Fungi</taxon>
        <taxon>Dikarya</taxon>
        <taxon>Ascomycota</taxon>
        <taxon>Pezizomycotina</taxon>
        <taxon>Eurotiomycetes</taxon>
        <taxon>Eurotiomycetidae</taxon>
        <taxon>Eurotiales</taxon>
        <taxon>Aspergillaceae</taxon>
        <taxon>Penicillium</taxon>
    </lineage>
</organism>
<reference evidence="2 3" key="1">
    <citation type="journal article" date="2014" name="Nat. Commun.">
        <title>Multiple recent horizontal transfers of a large genomic region in cheese making fungi.</title>
        <authorList>
            <person name="Cheeseman K."/>
            <person name="Ropars J."/>
            <person name="Renault P."/>
            <person name="Dupont J."/>
            <person name="Gouzy J."/>
            <person name="Branca A."/>
            <person name="Abraham A.L."/>
            <person name="Ceppi M."/>
            <person name="Conseiller E."/>
            <person name="Debuchy R."/>
            <person name="Malagnac F."/>
            <person name="Goarin A."/>
            <person name="Silar P."/>
            <person name="Lacoste S."/>
            <person name="Sallet E."/>
            <person name="Bensimon A."/>
            <person name="Giraud T."/>
            <person name="Brygoo Y."/>
        </authorList>
    </citation>
    <scope>NUCLEOTIDE SEQUENCE [LARGE SCALE GENOMIC DNA]</scope>
    <source>
        <strain evidence="3">FM 013</strain>
    </source>
</reference>
<protein>
    <submittedName>
        <fullName evidence="2">Str. FM013</fullName>
    </submittedName>
</protein>
<gene>
    <name evidence="2" type="ORF">PCAMFM013_S045g000014</name>
</gene>
<evidence type="ECO:0000313" key="2">
    <source>
        <dbReference type="EMBL" id="CRL30148.1"/>
    </source>
</evidence>
<dbReference type="EMBL" id="HG793178">
    <property type="protein sequence ID" value="CRL30148.1"/>
    <property type="molecule type" value="Genomic_DNA"/>
</dbReference>
<dbReference type="Pfam" id="PF14832">
    <property type="entry name" value="Tautomerase_3"/>
    <property type="match status" value="1"/>
</dbReference>
<dbReference type="Proteomes" id="UP000053732">
    <property type="component" value="Unassembled WGS sequence"/>
</dbReference>
<evidence type="ECO:0000259" key="1">
    <source>
        <dbReference type="Pfam" id="PF14832"/>
    </source>
</evidence>
<keyword evidence="3" id="KW-1185">Reference proteome</keyword>
<dbReference type="Gene3D" id="3.30.429.10">
    <property type="entry name" value="Macrophage Migration Inhibitory Factor"/>
    <property type="match status" value="1"/>
</dbReference>